<dbReference type="PANTHER" id="PTHR45631">
    <property type="entry name" value="OS07G0107800 PROTEIN-RELATED"/>
    <property type="match status" value="1"/>
</dbReference>
<dbReference type="Pfam" id="PF12819">
    <property type="entry name" value="Malectin_like"/>
    <property type="match status" value="1"/>
</dbReference>
<comment type="caution">
    <text evidence="8">The sequence shown here is derived from an EMBL/GenBank/DDBJ whole genome shotgun (WGS) entry which is preliminary data.</text>
</comment>
<organism evidence="8 9">
    <name type="scientific">Gossypium arboreum</name>
    <name type="common">Tree cotton</name>
    <name type="synonym">Gossypium nanking</name>
    <dbReference type="NCBI Taxonomy" id="29729"/>
    <lineage>
        <taxon>Eukaryota</taxon>
        <taxon>Viridiplantae</taxon>
        <taxon>Streptophyta</taxon>
        <taxon>Embryophyta</taxon>
        <taxon>Tracheophyta</taxon>
        <taxon>Spermatophyta</taxon>
        <taxon>Magnoliopsida</taxon>
        <taxon>eudicotyledons</taxon>
        <taxon>Gunneridae</taxon>
        <taxon>Pentapetalae</taxon>
        <taxon>rosids</taxon>
        <taxon>malvids</taxon>
        <taxon>Malvales</taxon>
        <taxon>Malvaceae</taxon>
        <taxon>Malvoideae</taxon>
        <taxon>Gossypium</taxon>
    </lineage>
</organism>
<reference evidence="8 9" key="1">
    <citation type="submission" date="2023-03" db="EMBL/GenBank/DDBJ databases">
        <title>WGS of Gossypium arboreum.</title>
        <authorList>
            <person name="Yu D."/>
        </authorList>
    </citation>
    <scope>NUCLEOTIDE SEQUENCE [LARGE SCALE GENOMIC DNA]</scope>
    <source>
        <tissue evidence="8">Leaf</tissue>
    </source>
</reference>
<comment type="subcellular location">
    <subcellularLocation>
        <location evidence="1">Membrane</location>
        <topology evidence="1">Single-pass membrane protein</topology>
    </subcellularLocation>
</comment>
<sequence>MALLRRLDVCSTSRTVFRQAFSNLFPQDIYDRAWWPYQETDWTQITTSSNIETGNGYQPPLRAMRSACIPANASLPLSFPINSMVPDARYYVYVHFAEIQELKANQNLSSSGLTGGIPHYIQNLTELQYLNLNDNSLNGSVPAELVEKSKTGLTLSVEGNPNLCAKASCIKKKNKTVVPLVASVVSFTVLVTAVAILWRVNRRKPLAGKIDVDYRNTYQSIE</sequence>
<keyword evidence="5 6" id="KW-0472">Membrane</keyword>
<dbReference type="Gene3D" id="3.80.10.10">
    <property type="entry name" value="Ribonuclease Inhibitor"/>
    <property type="match status" value="1"/>
</dbReference>
<name>A0ABR0NC83_GOSAR</name>
<dbReference type="InterPro" id="IPR032675">
    <property type="entry name" value="LRR_dom_sf"/>
</dbReference>
<evidence type="ECO:0000256" key="2">
    <source>
        <dbReference type="ARBA" id="ARBA00022692"/>
    </source>
</evidence>
<dbReference type="EMBL" id="JARKNE010000010">
    <property type="protein sequence ID" value="KAK5792594.1"/>
    <property type="molecule type" value="Genomic_DNA"/>
</dbReference>
<protein>
    <recommendedName>
        <fullName evidence="7">Malectin-like domain-containing protein</fullName>
    </recommendedName>
</protein>
<dbReference type="Proteomes" id="UP001358586">
    <property type="component" value="Chromosome 10"/>
</dbReference>
<feature type="domain" description="Malectin-like" evidence="7">
    <location>
        <begin position="4"/>
        <end position="107"/>
    </location>
</feature>
<evidence type="ECO:0000256" key="3">
    <source>
        <dbReference type="ARBA" id="ARBA00022729"/>
    </source>
</evidence>
<evidence type="ECO:0000256" key="5">
    <source>
        <dbReference type="ARBA" id="ARBA00023136"/>
    </source>
</evidence>
<proteinExistence type="predicted"/>
<keyword evidence="4 6" id="KW-1133">Transmembrane helix</keyword>
<evidence type="ECO:0000313" key="9">
    <source>
        <dbReference type="Proteomes" id="UP001358586"/>
    </source>
</evidence>
<gene>
    <name evidence="8" type="ORF">PVK06_033709</name>
</gene>
<evidence type="ECO:0000256" key="4">
    <source>
        <dbReference type="ARBA" id="ARBA00022989"/>
    </source>
</evidence>
<evidence type="ECO:0000256" key="6">
    <source>
        <dbReference type="SAM" id="Phobius"/>
    </source>
</evidence>
<evidence type="ECO:0000256" key="1">
    <source>
        <dbReference type="ARBA" id="ARBA00004167"/>
    </source>
</evidence>
<dbReference type="InterPro" id="IPR024788">
    <property type="entry name" value="Malectin-like_Carb-bd_dom"/>
</dbReference>
<keyword evidence="2 6" id="KW-0812">Transmembrane</keyword>
<dbReference type="SUPFAM" id="SSF52058">
    <property type="entry name" value="L domain-like"/>
    <property type="match status" value="1"/>
</dbReference>
<accession>A0ABR0NC83</accession>
<keyword evidence="3" id="KW-0732">Signal</keyword>
<keyword evidence="9" id="KW-1185">Reference proteome</keyword>
<dbReference type="PANTHER" id="PTHR45631:SF202">
    <property type="entry name" value="SENESCENCE-INDUCED RECEPTOR-LIKE SERINE_THREONINE-PROTEIN KINASE"/>
    <property type="match status" value="1"/>
</dbReference>
<evidence type="ECO:0000313" key="8">
    <source>
        <dbReference type="EMBL" id="KAK5792594.1"/>
    </source>
</evidence>
<evidence type="ECO:0000259" key="7">
    <source>
        <dbReference type="Pfam" id="PF12819"/>
    </source>
</evidence>
<feature type="transmembrane region" description="Helical" evidence="6">
    <location>
        <begin position="177"/>
        <end position="200"/>
    </location>
</feature>